<protein>
    <submittedName>
        <fullName evidence="1">Uncharacterized protein</fullName>
    </submittedName>
</protein>
<evidence type="ECO:0000313" key="1">
    <source>
        <dbReference type="EMBL" id="AAK79989.1"/>
    </source>
</evidence>
<gene>
    <name evidence="1" type="ordered locus">CA_C2030</name>
</gene>
<dbReference type="OrthoDB" id="9883597at2"/>
<dbReference type="PIR" id="B97150">
    <property type="entry name" value="B97150"/>
</dbReference>
<dbReference type="HOGENOM" id="CLU_117060_0_0_9"/>
<dbReference type="PATRIC" id="fig|272562.8.peg.2235"/>
<dbReference type="STRING" id="272562.CA_C2030"/>
<accession>Q97HI1</accession>
<evidence type="ECO:0000313" key="2">
    <source>
        <dbReference type="Proteomes" id="UP000000814"/>
    </source>
</evidence>
<dbReference type="eggNOG" id="ENOG50304IS">
    <property type="taxonomic scope" value="Bacteria"/>
</dbReference>
<sequence>MYEVQRGERFEICEFEDYNFAVCGIYVLIKKIFEHPNAKLSVKCEISKCDEDELDSIAKILEKEFNKEFFSIGEFKSKAIMIENVDGLYDVNYCREDNQLYNIVKGREFSNAIIVFYNYILLLSEFEKLITCITLIIPLTSEIKEKLKCCYLGK</sequence>
<reference evidence="1 2" key="1">
    <citation type="journal article" date="2001" name="J. Bacteriol.">
        <title>Genome sequence and comparative analysis of the solvent-producing bacterium Clostridium acetobutylicum.</title>
        <authorList>
            <person name="Nolling J."/>
            <person name="Breton G."/>
            <person name="Omelchenko M.V."/>
            <person name="Makarova K.S."/>
            <person name="Zeng Q."/>
            <person name="Gibson R."/>
            <person name="Lee H.M."/>
            <person name="Dubois J."/>
            <person name="Qiu D."/>
            <person name="Hitti J."/>
            <person name="Wolf Y.I."/>
            <person name="Tatusov R.L."/>
            <person name="Sabathe F."/>
            <person name="Doucette-Stamm L."/>
            <person name="Soucaille P."/>
            <person name="Daly M.J."/>
            <person name="Bennett G.N."/>
            <person name="Koonin E.V."/>
            <person name="Smith D.R."/>
        </authorList>
    </citation>
    <scope>NUCLEOTIDE SEQUENCE [LARGE SCALE GENOMIC DNA]</scope>
    <source>
        <strain evidence="2">ATCC 824 / DSM 792 / JCM 1419 / LMG 5710 / VKM B-1787</strain>
    </source>
</reference>
<dbReference type="EMBL" id="AE001437">
    <property type="protein sequence ID" value="AAK79989.1"/>
    <property type="molecule type" value="Genomic_DNA"/>
</dbReference>
<proteinExistence type="predicted"/>
<dbReference type="GeneID" id="44998515"/>
<dbReference type="RefSeq" id="WP_010965330.1">
    <property type="nucleotide sequence ID" value="NC_003030.1"/>
</dbReference>
<dbReference type="Proteomes" id="UP000000814">
    <property type="component" value="Chromosome"/>
</dbReference>
<keyword evidence="2" id="KW-1185">Reference proteome</keyword>
<organism evidence="1 2">
    <name type="scientific">Clostridium acetobutylicum (strain ATCC 824 / DSM 792 / JCM 1419 / IAM 19013 / LMG 5710 / NBRC 13948 / NRRL B-527 / VKM B-1787 / 2291 / W)</name>
    <dbReference type="NCBI Taxonomy" id="272562"/>
    <lineage>
        <taxon>Bacteria</taxon>
        <taxon>Bacillati</taxon>
        <taxon>Bacillota</taxon>
        <taxon>Clostridia</taxon>
        <taxon>Eubacteriales</taxon>
        <taxon>Clostridiaceae</taxon>
        <taxon>Clostridium</taxon>
    </lineage>
</organism>
<dbReference type="AlphaFoldDB" id="Q97HI1"/>
<dbReference type="KEGG" id="cac:CA_C2030"/>
<name>Q97HI1_CLOAB</name>